<dbReference type="PROSITE" id="PS00086">
    <property type="entry name" value="CYTOCHROME_P450"/>
    <property type="match status" value="1"/>
</dbReference>
<evidence type="ECO:0000256" key="6">
    <source>
        <dbReference type="PIRSR" id="PIRSR602401-1"/>
    </source>
</evidence>
<organism evidence="8 9">
    <name type="scientific">Rhynchospora pubera</name>
    <dbReference type="NCBI Taxonomy" id="906938"/>
    <lineage>
        <taxon>Eukaryota</taxon>
        <taxon>Viridiplantae</taxon>
        <taxon>Streptophyta</taxon>
        <taxon>Embryophyta</taxon>
        <taxon>Tracheophyta</taxon>
        <taxon>Spermatophyta</taxon>
        <taxon>Magnoliopsida</taxon>
        <taxon>Liliopsida</taxon>
        <taxon>Poales</taxon>
        <taxon>Cyperaceae</taxon>
        <taxon>Cyperoideae</taxon>
        <taxon>Rhynchosporeae</taxon>
        <taxon>Rhynchospora</taxon>
    </lineage>
</organism>
<dbReference type="GO" id="GO:0016705">
    <property type="term" value="F:oxidoreductase activity, acting on paired donors, with incorporation or reduction of molecular oxygen"/>
    <property type="evidence" value="ECO:0007669"/>
    <property type="project" value="InterPro"/>
</dbReference>
<dbReference type="GO" id="GO:0004497">
    <property type="term" value="F:monooxygenase activity"/>
    <property type="evidence" value="ECO:0007669"/>
    <property type="project" value="UniProtKB-KW"/>
</dbReference>
<evidence type="ECO:0000256" key="5">
    <source>
        <dbReference type="ARBA" id="ARBA00023004"/>
    </source>
</evidence>
<dbReference type="PRINTS" id="PR00463">
    <property type="entry name" value="EP450I"/>
</dbReference>
<evidence type="ECO:0000256" key="3">
    <source>
        <dbReference type="ARBA" id="ARBA00022723"/>
    </source>
</evidence>
<protein>
    <submittedName>
        <fullName evidence="8">Cytochrome P450</fullName>
    </submittedName>
</protein>
<keyword evidence="3 6" id="KW-0479">Metal-binding</keyword>
<proteinExistence type="inferred from homology"/>
<evidence type="ECO:0000313" key="9">
    <source>
        <dbReference type="Proteomes" id="UP001140206"/>
    </source>
</evidence>
<keyword evidence="5 6" id="KW-0408">Iron</keyword>
<keyword evidence="7" id="KW-0503">Monooxygenase</keyword>
<gene>
    <name evidence="8" type="ORF">LUZ62_078944</name>
</gene>
<dbReference type="InterPro" id="IPR036396">
    <property type="entry name" value="Cyt_P450_sf"/>
</dbReference>
<name>A0AAV8DL04_9POAL</name>
<dbReference type="SUPFAM" id="SSF48264">
    <property type="entry name" value="Cytochrome P450"/>
    <property type="match status" value="1"/>
</dbReference>
<reference evidence="8" key="1">
    <citation type="submission" date="2022-08" db="EMBL/GenBank/DDBJ databases">
        <authorList>
            <person name="Marques A."/>
        </authorList>
    </citation>
    <scope>NUCLEOTIDE SEQUENCE</scope>
    <source>
        <strain evidence="8">RhyPub2mFocal</strain>
        <tissue evidence="8">Leaves</tissue>
    </source>
</reference>
<dbReference type="InterPro" id="IPR017972">
    <property type="entry name" value="Cyt_P450_CS"/>
</dbReference>
<evidence type="ECO:0000256" key="2">
    <source>
        <dbReference type="ARBA" id="ARBA00022617"/>
    </source>
</evidence>
<dbReference type="InterPro" id="IPR002401">
    <property type="entry name" value="Cyt_P450_E_grp-I"/>
</dbReference>
<evidence type="ECO:0000256" key="1">
    <source>
        <dbReference type="ARBA" id="ARBA00010617"/>
    </source>
</evidence>
<dbReference type="PANTHER" id="PTHR47944:SF4">
    <property type="entry name" value="OS09G0441700 PROTEIN"/>
    <property type="match status" value="1"/>
</dbReference>
<evidence type="ECO:0000313" key="8">
    <source>
        <dbReference type="EMBL" id="KAJ4768569.1"/>
    </source>
</evidence>
<dbReference type="PANTHER" id="PTHR47944">
    <property type="entry name" value="CYTOCHROME P450 98A9"/>
    <property type="match status" value="1"/>
</dbReference>
<keyword evidence="4 7" id="KW-0560">Oxidoreductase</keyword>
<dbReference type="Gene3D" id="1.10.630.10">
    <property type="entry name" value="Cytochrome P450"/>
    <property type="match status" value="1"/>
</dbReference>
<comment type="caution">
    <text evidence="8">The sequence shown here is derived from an EMBL/GenBank/DDBJ whole genome shotgun (WGS) entry which is preliminary data.</text>
</comment>
<evidence type="ECO:0000256" key="7">
    <source>
        <dbReference type="RuleBase" id="RU000461"/>
    </source>
</evidence>
<dbReference type="AlphaFoldDB" id="A0AAV8DL04"/>
<dbReference type="GO" id="GO:0044550">
    <property type="term" value="P:secondary metabolite biosynthetic process"/>
    <property type="evidence" value="ECO:0007669"/>
    <property type="project" value="UniProtKB-ARBA"/>
</dbReference>
<sequence>MKTDIACVRFGNVHVIPIVSPIISQEVLRKMDATFASRPTSFATKVFSRGYKTVILSPFGDQWKKMKKILVSEIICPKRHHFFHDKRIKEADHLLRYVYNKAKSSEPVNLRDVTRHYCGNLIRNLMFNKRYFGEPTHDGGPGPDEIEHVNATLNSLAYLYAFSISDYFPWLIGLNLDGHETIIKATSETFKKFHDPIVDERVRLHRESEEHGVQQDPQDFLDIMIMLRDQDGPLLTPEEIKALSDEMMIASVENPSNAVEWILAEMMKNPAILQKAVEEIDHIVGKERLVREADIPHLNYLKACIREAFRLHPFDPFNPPHVAMEDTSVGGYFIPKGSHVLLSRLGLGRNPDVWHEPLEFKPERHLDGGRSELVLAQPDMRFITFSAGRRGCIAQTLGTAMTVMLLARLLQGFSWSMSHNLSLIDLVESDKSLCLAKPLVLQAEPRLPFYMYPA</sequence>
<keyword evidence="2 6" id="KW-0349">Heme</keyword>
<accession>A0AAV8DL04</accession>
<dbReference type="GO" id="GO:0005506">
    <property type="term" value="F:iron ion binding"/>
    <property type="evidence" value="ECO:0007669"/>
    <property type="project" value="InterPro"/>
</dbReference>
<feature type="binding site" description="axial binding residue" evidence="6">
    <location>
        <position position="392"/>
    </location>
    <ligand>
        <name>heme</name>
        <dbReference type="ChEBI" id="CHEBI:30413"/>
    </ligand>
    <ligandPart>
        <name>Fe</name>
        <dbReference type="ChEBI" id="CHEBI:18248"/>
    </ligandPart>
</feature>
<dbReference type="Pfam" id="PF00067">
    <property type="entry name" value="p450"/>
    <property type="match status" value="1"/>
</dbReference>
<comment type="similarity">
    <text evidence="1 7">Belongs to the cytochrome P450 family.</text>
</comment>
<dbReference type="GO" id="GO:0020037">
    <property type="term" value="F:heme binding"/>
    <property type="evidence" value="ECO:0007669"/>
    <property type="project" value="InterPro"/>
</dbReference>
<dbReference type="EMBL" id="JAMFTS010000004">
    <property type="protein sequence ID" value="KAJ4768569.1"/>
    <property type="molecule type" value="Genomic_DNA"/>
</dbReference>
<dbReference type="Proteomes" id="UP001140206">
    <property type="component" value="Chromosome 4"/>
</dbReference>
<evidence type="ECO:0000256" key="4">
    <source>
        <dbReference type="ARBA" id="ARBA00023002"/>
    </source>
</evidence>
<dbReference type="InterPro" id="IPR001128">
    <property type="entry name" value="Cyt_P450"/>
</dbReference>
<comment type="cofactor">
    <cofactor evidence="6">
        <name>heme</name>
        <dbReference type="ChEBI" id="CHEBI:30413"/>
    </cofactor>
</comment>
<keyword evidence="9" id="KW-1185">Reference proteome</keyword>